<dbReference type="AlphaFoldDB" id="A0AAW0CU77"/>
<gene>
    <name evidence="1" type="ORF">R3P38DRAFT_2889433</name>
</gene>
<sequence length="291" mass="32976">MVALDSLLKSSIQSSILVANPNFHHYLDTLGLAPLLQTATEESLHDYRDQGERNRIHWRCSGGKGNKHRCAPHIISCKTFESMLLREFSSVTAYSMDTIYTFSMRARDYLRCRPFAWAIVHVLKVYTYSPRVDDGKKHNLSAVVSLLTSTYPAPVAFSDEYEVEYLLVPPVPTSPLATVALSETTINQEEPLANLKTRQNPKRVTPYRRFSPLRLARKASRGVRKVRIAFHSMIASLHGKDRSLRSASLSSRFLRKGQEPVRRRTHLCAETGQGRTRVPHKTFPSSILLQA</sequence>
<name>A0AAW0CU77_9AGAR</name>
<organism evidence="1 2">
    <name type="scientific">Favolaschia claudopus</name>
    <dbReference type="NCBI Taxonomy" id="2862362"/>
    <lineage>
        <taxon>Eukaryota</taxon>
        <taxon>Fungi</taxon>
        <taxon>Dikarya</taxon>
        <taxon>Basidiomycota</taxon>
        <taxon>Agaricomycotina</taxon>
        <taxon>Agaricomycetes</taxon>
        <taxon>Agaricomycetidae</taxon>
        <taxon>Agaricales</taxon>
        <taxon>Marasmiineae</taxon>
        <taxon>Mycenaceae</taxon>
        <taxon>Favolaschia</taxon>
    </lineage>
</organism>
<dbReference type="EMBL" id="JAWWNJ010000013">
    <property type="protein sequence ID" value="KAK7042266.1"/>
    <property type="molecule type" value="Genomic_DNA"/>
</dbReference>
<proteinExistence type="predicted"/>
<evidence type="ECO:0000313" key="2">
    <source>
        <dbReference type="Proteomes" id="UP001362999"/>
    </source>
</evidence>
<accession>A0AAW0CU77</accession>
<protein>
    <submittedName>
        <fullName evidence="1">Uncharacterized protein</fullName>
    </submittedName>
</protein>
<dbReference type="Proteomes" id="UP001362999">
    <property type="component" value="Unassembled WGS sequence"/>
</dbReference>
<keyword evidence="2" id="KW-1185">Reference proteome</keyword>
<comment type="caution">
    <text evidence="1">The sequence shown here is derived from an EMBL/GenBank/DDBJ whole genome shotgun (WGS) entry which is preliminary data.</text>
</comment>
<evidence type="ECO:0000313" key="1">
    <source>
        <dbReference type="EMBL" id="KAK7042266.1"/>
    </source>
</evidence>
<reference evidence="1 2" key="1">
    <citation type="journal article" date="2024" name="J Genomics">
        <title>Draft genome sequencing and assembly of Favolaschia claudopus CIRM-BRFM 2984 isolated from oak limbs.</title>
        <authorList>
            <person name="Navarro D."/>
            <person name="Drula E."/>
            <person name="Chaduli D."/>
            <person name="Cazenave R."/>
            <person name="Ahrendt S."/>
            <person name="Wang J."/>
            <person name="Lipzen A."/>
            <person name="Daum C."/>
            <person name="Barry K."/>
            <person name="Grigoriev I.V."/>
            <person name="Favel A."/>
            <person name="Rosso M.N."/>
            <person name="Martin F."/>
        </authorList>
    </citation>
    <scope>NUCLEOTIDE SEQUENCE [LARGE SCALE GENOMIC DNA]</scope>
    <source>
        <strain evidence="1 2">CIRM-BRFM 2984</strain>
    </source>
</reference>